<dbReference type="InParanoid" id="A0A218YUX8"/>
<accession>A0A218YUX8</accession>
<sequence length="197" mass="21007">MPVLAEPDALVVRGTSTPLAFLLLAGAAMGLCTVVLGRRQARAVSSLPRREPAEPPPEKQPEILGMKGQDQSRHQLPSPKLTQNQTPGTVQASPPRPSPTGPLDQDLVASGANAYSADAYSLPAPFSGSPVSAPGRGGFPVSGPEPPRRRSYTQRTPRGTEVRGEVVLAEGWRRHTRVFGGGVCRCCEERERRETLA</sequence>
<feature type="transmembrane region" description="Helical" evidence="2">
    <location>
        <begin position="20"/>
        <end position="37"/>
    </location>
</feature>
<comment type="caution">
    <text evidence="3">The sequence shown here is derived from an EMBL/GenBank/DDBJ whole genome shotgun (WGS) entry which is preliminary data.</text>
</comment>
<evidence type="ECO:0000256" key="1">
    <source>
        <dbReference type="SAM" id="MobiDB-lite"/>
    </source>
</evidence>
<evidence type="ECO:0000313" key="4">
    <source>
        <dbReference type="Proteomes" id="UP000242519"/>
    </source>
</evidence>
<feature type="compositionally biased region" description="Polar residues" evidence="1">
    <location>
        <begin position="80"/>
        <end position="92"/>
    </location>
</feature>
<feature type="region of interest" description="Disordered" evidence="1">
    <location>
        <begin position="43"/>
        <end position="107"/>
    </location>
</feature>
<protein>
    <submittedName>
        <fullName evidence="3">Uncharacterized protein</fullName>
    </submittedName>
</protein>
<dbReference type="Proteomes" id="UP000242519">
    <property type="component" value="Unassembled WGS sequence"/>
</dbReference>
<dbReference type="AlphaFoldDB" id="A0A218YUX8"/>
<name>A0A218YUX8_9HELO</name>
<keyword evidence="2" id="KW-1133">Transmembrane helix</keyword>
<dbReference type="EMBL" id="MZNU01000358">
    <property type="protein sequence ID" value="OWO99447.1"/>
    <property type="molecule type" value="Genomic_DNA"/>
</dbReference>
<keyword evidence="4" id="KW-1185">Reference proteome</keyword>
<feature type="compositionally biased region" description="Basic and acidic residues" evidence="1">
    <location>
        <begin position="48"/>
        <end position="61"/>
    </location>
</feature>
<feature type="region of interest" description="Disordered" evidence="1">
    <location>
        <begin position="131"/>
        <end position="161"/>
    </location>
</feature>
<proteinExistence type="predicted"/>
<reference evidence="3 4" key="1">
    <citation type="submission" date="2017-04" db="EMBL/GenBank/DDBJ databases">
        <title>Draft genome sequence of Marssonina coronaria NL1: causal agent of apple blotch.</title>
        <authorList>
            <person name="Cheng Q."/>
        </authorList>
    </citation>
    <scope>NUCLEOTIDE SEQUENCE [LARGE SCALE GENOMIC DNA]</scope>
    <source>
        <strain evidence="3 4">NL1</strain>
    </source>
</reference>
<gene>
    <name evidence="3" type="ORF">B2J93_3888</name>
</gene>
<dbReference type="OrthoDB" id="3440059at2759"/>
<organism evidence="3 4">
    <name type="scientific">Diplocarpon coronariae</name>
    <dbReference type="NCBI Taxonomy" id="2795749"/>
    <lineage>
        <taxon>Eukaryota</taxon>
        <taxon>Fungi</taxon>
        <taxon>Dikarya</taxon>
        <taxon>Ascomycota</taxon>
        <taxon>Pezizomycotina</taxon>
        <taxon>Leotiomycetes</taxon>
        <taxon>Helotiales</taxon>
        <taxon>Drepanopezizaceae</taxon>
        <taxon>Diplocarpon</taxon>
    </lineage>
</organism>
<evidence type="ECO:0000256" key="2">
    <source>
        <dbReference type="SAM" id="Phobius"/>
    </source>
</evidence>
<keyword evidence="2" id="KW-0812">Transmembrane</keyword>
<keyword evidence="2" id="KW-0472">Membrane</keyword>
<evidence type="ECO:0000313" key="3">
    <source>
        <dbReference type="EMBL" id="OWO99447.1"/>
    </source>
</evidence>